<gene>
    <name evidence="2" type="ORF">KF707C_43160</name>
</gene>
<feature type="compositionally biased region" description="Polar residues" evidence="1">
    <location>
        <begin position="79"/>
        <end position="96"/>
    </location>
</feature>
<dbReference type="Proteomes" id="UP000218554">
    <property type="component" value="Chromosome"/>
</dbReference>
<dbReference type="KEGG" id="pfuw:KF707C_43160"/>
<sequence length="166" mass="17245">MTTIASNALASYLGLSSRSTGNTGGTPVNGGNGSTPDTAEGTSSPRETAVADLRRYANALIAQSQGGLFRAMNGSPALNGSQFGATQSTGQKTGTDANRIPLPDVAELDRDEALKLKDKVQTLIDAGFDEKDSGFGFVGYDGDQQTTSLATYRDWLQAKGGISLYV</sequence>
<organism evidence="2 3">
    <name type="scientific">Metapseudomonas furukawaii</name>
    <name type="common">Pseudomonas furukawaii</name>
    <dbReference type="NCBI Taxonomy" id="1149133"/>
    <lineage>
        <taxon>Bacteria</taxon>
        <taxon>Pseudomonadati</taxon>
        <taxon>Pseudomonadota</taxon>
        <taxon>Gammaproteobacteria</taxon>
        <taxon>Pseudomonadales</taxon>
        <taxon>Pseudomonadaceae</taxon>
        <taxon>Metapseudomonas</taxon>
    </lineage>
</organism>
<dbReference type="AlphaFoldDB" id="A0AAD1FH78"/>
<keyword evidence="3" id="KW-1185">Reference proteome</keyword>
<feature type="region of interest" description="Disordered" evidence="1">
    <location>
        <begin position="79"/>
        <end position="99"/>
    </location>
</feature>
<protein>
    <submittedName>
        <fullName evidence="2">Uncharacterized protein</fullName>
    </submittedName>
</protein>
<reference evidence="3" key="1">
    <citation type="submission" date="2015-05" db="EMBL/GenBank/DDBJ databases">
        <title>Draft genome sequencing of a biphenyl-degrading bacterium, Pseudomonas balearica KF707 (=NBRC110670).</title>
        <authorList>
            <person name="Kimura N."/>
            <person name="Hirose J."/>
            <person name="Watanabe T."/>
            <person name="Suenaga H."/>
            <person name="Fujihara H."/>
            <person name="Noguchi M."/>
            <person name="Hashimoto M."/>
            <person name="Shimodaira J."/>
            <person name="Tsuchikane K."/>
            <person name="Hosoyama A."/>
            <person name="Yamazoe A."/>
            <person name="Fujita N."/>
            <person name="Furukawa K."/>
        </authorList>
    </citation>
    <scope>NUCLEOTIDE SEQUENCE [LARGE SCALE GENOMIC DNA]</scope>
    <source>
        <strain evidence="3">DSM 10086 / NBRC 110670 / KF707</strain>
    </source>
</reference>
<reference evidence="2 3" key="2">
    <citation type="journal article" date="2017" name="Int. J. Syst. Evol. Microbiol.">
        <title>Pseudomonas furukawaii sp. nov., a polychlorinated biphenyl-degrading bacterium isolated from biphenyl-contaminated soil in Japan.</title>
        <authorList>
            <person name="Kimura N."/>
            <person name="Watanabe T."/>
            <person name="Suenaga H."/>
            <person name="Fujihara H."/>
            <person name="Futagami T."/>
            <person name="Goto M."/>
            <person name="Hanada S."/>
            <person name="Hirose J."/>
        </authorList>
    </citation>
    <scope>NUCLEOTIDE SEQUENCE [LARGE SCALE GENOMIC DNA]</scope>
    <source>
        <strain evidence="3">DSM 10086 / NBRC 110670 / KF707</strain>
    </source>
</reference>
<accession>A0AAD1FH78</accession>
<feature type="region of interest" description="Disordered" evidence="1">
    <location>
        <begin position="17"/>
        <end position="46"/>
    </location>
</feature>
<name>A0AAD1FH78_METFU</name>
<evidence type="ECO:0000313" key="2">
    <source>
        <dbReference type="EMBL" id="BAU76004.1"/>
    </source>
</evidence>
<feature type="compositionally biased region" description="Gly residues" evidence="1">
    <location>
        <begin position="22"/>
        <end position="33"/>
    </location>
</feature>
<proteinExistence type="predicted"/>
<evidence type="ECO:0000313" key="3">
    <source>
        <dbReference type="Proteomes" id="UP000218554"/>
    </source>
</evidence>
<dbReference type="EMBL" id="AP014862">
    <property type="protein sequence ID" value="BAU76004.1"/>
    <property type="molecule type" value="Genomic_DNA"/>
</dbReference>
<dbReference type="RefSeq" id="WP_003450318.1">
    <property type="nucleotide sequence ID" value="NZ_AJMR01000110.1"/>
</dbReference>
<evidence type="ECO:0000256" key="1">
    <source>
        <dbReference type="SAM" id="MobiDB-lite"/>
    </source>
</evidence>